<dbReference type="GO" id="GO:0004185">
    <property type="term" value="F:serine-type carboxypeptidase activity"/>
    <property type="evidence" value="ECO:0007669"/>
    <property type="project" value="InterPro"/>
</dbReference>
<comment type="subcellular location">
    <subcellularLocation>
        <location evidence="1">Nucleus</location>
    </subcellularLocation>
</comment>
<keyword evidence="7" id="KW-0238">DNA-binding</keyword>
<dbReference type="Gene3D" id="3.40.50.1820">
    <property type="entry name" value="alpha/beta hydrolase"/>
    <property type="match status" value="1"/>
</dbReference>
<dbReference type="CDD" id="cd12148">
    <property type="entry name" value="fungal_TF_MHR"/>
    <property type="match status" value="1"/>
</dbReference>
<accession>T0K458</accession>
<dbReference type="InterPro" id="IPR051711">
    <property type="entry name" value="Stress_Response_Reg"/>
</dbReference>
<dbReference type="STRING" id="1237896.T0K458"/>
<dbReference type="GO" id="GO:0005634">
    <property type="term" value="C:nucleus"/>
    <property type="evidence" value="ECO:0007669"/>
    <property type="project" value="UniProtKB-SubCell"/>
</dbReference>
<dbReference type="Proteomes" id="UP000015530">
    <property type="component" value="Unassembled WGS sequence"/>
</dbReference>
<dbReference type="PRINTS" id="PR00724">
    <property type="entry name" value="CRBOXYPTASEC"/>
</dbReference>
<evidence type="ECO:0000256" key="4">
    <source>
        <dbReference type="ARBA" id="ARBA00022670"/>
    </source>
</evidence>
<evidence type="ECO:0000256" key="7">
    <source>
        <dbReference type="ARBA" id="ARBA00023125"/>
    </source>
</evidence>
<keyword evidence="3" id="KW-0121">Carboxypeptidase</keyword>
<evidence type="ECO:0000256" key="3">
    <source>
        <dbReference type="ARBA" id="ARBA00022645"/>
    </source>
</evidence>
<organism evidence="12 13">
    <name type="scientific">Colletotrichum gloeosporioides (strain Cg-14)</name>
    <name type="common">Anthracnose fungus</name>
    <name type="synonym">Glomerella cingulata</name>
    <dbReference type="NCBI Taxonomy" id="1237896"/>
    <lineage>
        <taxon>Eukaryota</taxon>
        <taxon>Fungi</taxon>
        <taxon>Dikarya</taxon>
        <taxon>Ascomycota</taxon>
        <taxon>Pezizomycotina</taxon>
        <taxon>Sordariomycetes</taxon>
        <taxon>Hypocreomycetidae</taxon>
        <taxon>Glomerellales</taxon>
        <taxon>Glomerellaceae</taxon>
        <taxon>Colletotrichum</taxon>
        <taxon>Colletotrichum gloeosporioides species complex</taxon>
    </lineage>
</organism>
<protein>
    <recommendedName>
        <fullName evidence="11">Xylanolytic transcriptional activator regulatory domain-containing protein</fullName>
    </recommendedName>
</protein>
<dbReference type="SMART" id="SM00906">
    <property type="entry name" value="Fungal_trans"/>
    <property type="match status" value="1"/>
</dbReference>
<comment type="similarity">
    <text evidence="2">Belongs to the peptidase S10 family.</text>
</comment>
<gene>
    <name evidence="12" type="ORF">CGLO_14323</name>
</gene>
<dbReference type="InterPro" id="IPR007219">
    <property type="entry name" value="XnlR_reg_dom"/>
</dbReference>
<comment type="caution">
    <text evidence="12">The sequence shown here is derived from an EMBL/GenBank/DDBJ whole genome shotgun (WGS) entry which is preliminary data.</text>
</comment>
<evidence type="ECO:0000259" key="11">
    <source>
        <dbReference type="SMART" id="SM00906"/>
    </source>
</evidence>
<keyword evidence="10" id="KW-0539">Nucleus</keyword>
<evidence type="ECO:0000256" key="10">
    <source>
        <dbReference type="ARBA" id="ARBA00023242"/>
    </source>
</evidence>
<dbReference type="GO" id="GO:0006351">
    <property type="term" value="P:DNA-templated transcription"/>
    <property type="evidence" value="ECO:0007669"/>
    <property type="project" value="InterPro"/>
</dbReference>
<evidence type="ECO:0000256" key="5">
    <source>
        <dbReference type="ARBA" id="ARBA00022801"/>
    </source>
</evidence>
<dbReference type="GO" id="GO:0045944">
    <property type="term" value="P:positive regulation of transcription by RNA polymerase II"/>
    <property type="evidence" value="ECO:0007669"/>
    <property type="project" value="TreeGrafter"/>
</dbReference>
<evidence type="ECO:0000313" key="12">
    <source>
        <dbReference type="EMBL" id="EQB46604.1"/>
    </source>
</evidence>
<dbReference type="InterPro" id="IPR001563">
    <property type="entry name" value="Peptidase_S10"/>
</dbReference>
<name>T0K458_COLGC</name>
<evidence type="ECO:0000256" key="9">
    <source>
        <dbReference type="ARBA" id="ARBA00023180"/>
    </source>
</evidence>
<reference evidence="13" key="1">
    <citation type="journal article" date="2013" name="Mol. Plant Microbe Interact.">
        <title>Global aspects of pacC regulation of pathogenicity genes in Colletotrichum gloeosporioides as revealed by transcriptome analysis.</title>
        <authorList>
            <person name="Alkan N."/>
            <person name="Meng X."/>
            <person name="Friedlander G."/>
            <person name="Reuveni E."/>
            <person name="Sukno S."/>
            <person name="Sherman A."/>
            <person name="Thon M."/>
            <person name="Fluhr R."/>
            <person name="Prusky D."/>
        </authorList>
    </citation>
    <scope>NUCLEOTIDE SEQUENCE [LARGE SCALE GENOMIC DNA]</scope>
    <source>
        <strain evidence="13">Cg-14</strain>
    </source>
</reference>
<evidence type="ECO:0000256" key="8">
    <source>
        <dbReference type="ARBA" id="ARBA00023163"/>
    </source>
</evidence>
<dbReference type="GO" id="GO:0043565">
    <property type="term" value="F:sequence-specific DNA binding"/>
    <property type="evidence" value="ECO:0007669"/>
    <property type="project" value="TreeGrafter"/>
</dbReference>
<dbReference type="OrthoDB" id="2579025at2759"/>
<dbReference type="InterPro" id="IPR018202">
    <property type="entry name" value="Ser_caboxypep_ser_AS"/>
</dbReference>
<dbReference type="PANTHER" id="PTHR47540:SF3">
    <property type="entry name" value="ZN(II)2CYS6 TRANSCRIPTION FACTOR (EUROFUNG)"/>
    <property type="match status" value="1"/>
</dbReference>
<feature type="domain" description="Xylanolytic transcriptional activator regulatory" evidence="11">
    <location>
        <begin position="654"/>
        <end position="733"/>
    </location>
</feature>
<dbReference type="Gene3D" id="1.10.287.410">
    <property type="match status" value="1"/>
</dbReference>
<dbReference type="HOGENOM" id="CLU_294917_0_0_1"/>
<keyword evidence="6" id="KW-0805">Transcription regulation</keyword>
<keyword evidence="4" id="KW-0645">Protease</keyword>
<dbReference type="InterPro" id="IPR029058">
    <property type="entry name" value="AB_hydrolase_fold"/>
</dbReference>
<dbReference type="eggNOG" id="ENOG502S0TA">
    <property type="taxonomic scope" value="Eukaryota"/>
</dbReference>
<evidence type="ECO:0000256" key="6">
    <source>
        <dbReference type="ARBA" id="ARBA00023015"/>
    </source>
</evidence>
<dbReference type="AlphaFoldDB" id="T0K458"/>
<dbReference type="Pfam" id="PF04082">
    <property type="entry name" value="Fungal_trans"/>
    <property type="match status" value="1"/>
</dbReference>
<keyword evidence="5" id="KW-0378">Hydrolase</keyword>
<dbReference type="PROSITE" id="PS00131">
    <property type="entry name" value="CARBOXYPEPT_SER_SER"/>
    <property type="match status" value="1"/>
</dbReference>
<dbReference type="GO" id="GO:0006508">
    <property type="term" value="P:proteolysis"/>
    <property type="evidence" value="ECO:0007669"/>
    <property type="project" value="UniProtKB-KW"/>
</dbReference>
<evidence type="ECO:0000256" key="1">
    <source>
        <dbReference type="ARBA" id="ARBA00004123"/>
    </source>
</evidence>
<dbReference type="EMBL" id="AMYD01003319">
    <property type="protein sequence ID" value="EQB46604.1"/>
    <property type="molecule type" value="Genomic_DNA"/>
</dbReference>
<dbReference type="SUPFAM" id="SSF53474">
    <property type="entry name" value="alpha/beta-Hydrolases"/>
    <property type="match status" value="1"/>
</dbReference>
<dbReference type="Pfam" id="PF00450">
    <property type="entry name" value="Peptidase_S10"/>
    <property type="match status" value="1"/>
</dbReference>
<proteinExistence type="inferred from homology"/>
<evidence type="ECO:0000256" key="2">
    <source>
        <dbReference type="ARBA" id="ARBA00009431"/>
    </source>
</evidence>
<evidence type="ECO:0000313" key="13">
    <source>
        <dbReference type="Proteomes" id="UP000015530"/>
    </source>
</evidence>
<keyword evidence="9" id="KW-0325">Glycoprotein</keyword>
<dbReference type="GO" id="GO:0008270">
    <property type="term" value="F:zinc ion binding"/>
    <property type="evidence" value="ECO:0007669"/>
    <property type="project" value="InterPro"/>
</dbReference>
<keyword evidence="8" id="KW-0804">Transcription</keyword>
<sequence>MSSAPLQQATGRLSRSLVTIQYASKVGRLMMRFFVTQAPGSTLVGQISVNAIWFHEARHDEQDAPLMIWFQGGPGGSSLHGMLYENGPCLSDGANGTEFNPNSWTEHFNIIYLDQPAGVGFSYVDDYSDETSYPSRAEESALNVVSFIKLFYEAFPDFADADLHLAGESYAGRYIPSIASAILEYNDFLISAPDVRAALATIPLRSLMLGNPWISPAEQLASMYDVSCFPYRNQFGTHLEPEDCARALKAVDRCEAVAHACALGDNDAVLCAQPKKLCQDDFIGIFANVTRSYYDRRLHNCPGPQDCYPDIAKMVDVLNSDKVFREQLEVPTQTGGRKKGWDMMSPLIERRYFESGDFYTPAIKDLQKILDHSQTSIRSRWQGVVDVLVYVGVADIICNAEGVLEGLKKVRWAGRTPFRASPWQELPWNASKGGSGGRIKHTTGLWLAEIEEAGHMVPHDQSASSLNLAEYWLKNLRTTGGGTKAFVSPNAEVELMDQAKVKGAIDGVLELLKQDIAVFALGDPVLPQFDNAAVVLPPKEKADNLLKTYFELSSPTYRFLHRPTVEGWLEELYQNGMVSAPHSRSKYAVIMTMFAQSIQYIESQGTSNVSNGMLYFQSAEQELNRETEPATLTSVQALLGCCFYIMTQSRLNHCWSLFGTTSRLVLALGMHRKKFNLDGIGDSTGCLIESECRKRTFWCAYNLDRYLSAIFGRPCAFHDDDIDQEAPALIEDHALGSTSVDVASRRAMNIMLGPLAHQQLARILSRILRQLYGISSLDVTERHGTMARLGAEIQTWRDQLPAFLNPDKVDSRILQPIYQRQSNTLSLAAGHCLMLIYRPCLFNDYTKSSHDKGTKENVKRCVDAALSVVTIIDYMVESKQLYPSLWFAPYQAFCAVVVLYTYTIRNHKDNQAPWKEHFEAAERCQRLLFSITSPSSLGRRLSVIMEEYRLEVINQVQQSSHSHTSKSISLSETALEPGATSWLESIGTEDNLLELMDLPNWEQLDSLVLDLGRIIPELDFMSANAGF</sequence>
<dbReference type="PANTHER" id="PTHR47540">
    <property type="entry name" value="THIAMINE REPRESSIBLE GENES REGULATORY PROTEIN THI5"/>
    <property type="match status" value="1"/>
</dbReference>